<evidence type="ECO:0000256" key="2">
    <source>
        <dbReference type="ARBA" id="ARBA00023002"/>
    </source>
</evidence>
<gene>
    <name evidence="3" type="ORF">PG996_007456</name>
</gene>
<dbReference type="PANTHER" id="PTHR24320">
    <property type="entry name" value="RETINOL DEHYDROGENASE"/>
    <property type="match status" value="1"/>
</dbReference>
<dbReference type="Proteomes" id="UP001446871">
    <property type="component" value="Unassembled WGS sequence"/>
</dbReference>
<accession>A0ABR1VEC0</accession>
<keyword evidence="4" id="KW-1185">Reference proteome</keyword>
<comment type="similarity">
    <text evidence="1">Belongs to the short-chain dehydrogenases/reductases (SDR) family.</text>
</comment>
<dbReference type="SUPFAM" id="SSF51735">
    <property type="entry name" value="NAD(P)-binding Rossmann-fold domains"/>
    <property type="match status" value="1"/>
</dbReference>
<keyword evidence="2" id="KW-0560">Oxidoreductase</keyword>
<dbReference type="PANTHER" id="PTHR24320:SF274">
    <property type="entry name" value="CHAIN DEHYDROGENASE, PUTATIVE (AFU_ORTHOLOGUE AFUA_4G00440)-RELATED"/>
    <property type="match status" value="1"/>
</dbReference>
<dbReference type="InterPro" id="IPR002347">
    <property type="entry name" value="SDR_fam"/>
</dbReference>
<comment type="caution">
    <text evidence="3">The sequence shown here is derived from an EMBL/GenBank/DDBJ whole genome shotgun (WGS) entry which is preliminary data.</text>
</comment>
<dbReference type="PRINTS" id="PR00081">
    <property type="entry name" value="GDHRDH"/>
</dbReference>
<dbReference type="Gene3D" id="3.40.50.720">
    <property type="entry name" value="NAD(P)-binding Rossmann-like Domain"/>
    <property type="match status" value="1"/>
</dbReference>
<organism evidence="3 4">
    <name type="scientific">Apiospora saccharicola</name>
    <dbReference type="NCBI Taxonomy" id="335842"/>
    <lineage>
        <taxon>Eukaryota</taxon>
        <taxon>Fungi</taxon>
        <taxon>Dikarya</taxon>
        <taxon>Ascomycota</taxon>
        <taxon>Pezizomycotina</taxon>
        <taxon>Sordariomycetes</taxon>
        <taxon>Xylariomycetidae</taxon>
        <taxon>Amphisphaeriales</taxon>
        <taxon>Apiosporaceae</taxon>
        <taxon>Apiospora</taxon>
    </lineage>
</organism>
<dbReference type="EMBL" id="JAQQWM010000004">
    <property type="protein sequence ID" value="KAK8068344.1"/>
    <property type="molecule type" value="Genomic_DNA"/>
</dbReference>
<evidence type="ECO:0000313" key="3">
    <source>
        <dbReference type="EMBL" id="KAK8068344.1"/>
    </source>
</evidence>
<evidence type="ECO:0000313" key="4">
    <source>
        <dbReference type="Proteomes" id="UP001446871"/>
    </source>
</evidence>
<protein>
    <submittedName>
        <fullName evidence="3">Uncharacterized protein</fullName>
    </submittedName>
</protein>
<dbReference type="Pfam" id="PF00106">
    <property type="entry name" value="adh_short"/>
    <property type="match status" value="1"/>
</dbReference>
<evidence type="ECO:0000256" key="1">
    <source>
        <dbReference type="ARBA" id="ARBA00006484"/>
    </source>
</evidence>
<proteinExistence type="inferred from homology"/>
<dbReference type="InterPro" id="IPR036291">
    <property type="entry name" value="NAD(P)-bd_dom_sf"/>
</dbReference>
<sequence>MSKIFITGSADGLGLLSAQALAKRGHAVYLHARNDARAQDARRGCPEAKDVLVADLSSVDETKRLAAQLNEKGPWDAVVHNAGIMTRAAGPNDMFAVNTLAPYVLTCLVQPPPRRYVFLSSSMHQGGDASLREIEKAGYSDTKLHNVLLAKWFARYFQDNVDCTSMDPGWVPTKMGGAGATDDIEKSVATYVLLAEGADKEVKEAGRGTYWRDSKVKAPIAAAEDEATQDKLVGLLKEISGVSLQDIPCLSRSKLPYHHINNLLSSNVSSLATAVLPDRTQPALENVGYDQWTLSTQAAAELYAQGAKLWTKESLRDIEQQVAEYQIREFFTLRKLDGSTIRVKNPIFGKTDPICNALTDFEGLAVGWEALAQQEKTLWENSETHQLLHTRIRALVGPGTGRKANKVVCIGLPYLSSRPPVCWRALNCKSETPESEVEMHKGSMAKYGAAMTIADALREIQGEERDTTSDCPEGTDVRLLTQDYMYSEATKAYVRGLGFQVVGDYGAGGFAEIDGETVVFCCARSTLGPIKQVVADIARPAIFIGLFGGEDINQYW</sequence>
<name>A0ABR1VEC0_9PEZI</name>
<reference evidence="3 4" key="1">
    <citation type="submission" date="2023-01" db="EMBL/GenBank/DDBJ databases">
        <title>Analysis of 21 Apiospora genomes using comparative genomics revels a genus with tremendous synthesis potential of carbohydrate active enzymes and secondary metabolites.</title>
        <authorList>
            <person name="Sorensen T."/>
        </authorList>
    </citation>
    <scope>NUCLEOTIDE SEQUENCE [LARGE SCALE GENOMIC DNA]</scope>
    <source>
        <strain evidence="3 4">CBS 83171</strain>
    </source>
</reference>